<evidence type="ECO:0000313" key="3">
    <source>
        <dbReference type="Proteomes" id="UP000292685"/>
    </source>
</evidence>
<name>A0A4Q8ABF8_9MICC</name>
<feature type="compositionally biased region" description="Basic residues" evidence="1">
    <location>
        <begin position="140"/>
        <end position="153"/>
    </location>
</feature>
<comment type="caution">
    <text evidence="2">The sequence shown here is derived from an EMBL/GenBank/DDBJ whole genome shotgun (WGS) entry which is preliminary data.</text>
</comment>
<dbReference type="RefSeq" id="WP_130449836.1">
    <property type="nucleotide sequence ID" value="NZ_SHLA01000001.1"/>
</dbReference>
<dbReference type="AlphaFoldDB" id="A0A4Q8ABF8"/>
<dbReference type="Gene3D" id="3.40.630.30">
    <property type="match status" value="1"/>
</dbReference>
<dbReference type="SUPFAM" id="SSF55729">
    <property type="entry name" value="Acyl-CoA N-acyltransferases (Nat)"/>
    <property type="match status" value="1"/>
</dbReference>
<gene>
    <name evidence="2" type="ORF">EV380_1068</name>
</gene>
<feature type="region of interest" description="Disordered" evidence="1">
    <location>
        <begin position="138"/>
        <end position="157"/>
    </location>
</feature>
<dbReference type="EMBL" id="SHLA01000001">
    <property type="protein sequence ID" value="RZU61497.1"/>
    <property type="molecule type" value="Genomic_DNA"/>
</dbReference>
<evidence type="ECO:0000256" key="1">
    <source>
        <dbReference type="SAM" id="MobiDB-lite"/>
    </source>
</evidence>
<keyword evidence="3" id="KW-1185">Reference proteome</keyword>
<reference evidence="2 3" key="1">
    <citation type="submission" date="2019-02" db="EMBL/GenBank/DDBJ databases">
        <title>Sequencing the genomes of 1000 actinobacteria strains.</title>
        <authorList>
            <person name="Klenk H.-P."/>
        </authorList>
    </citation>
    <scope>NUCLEOTIDE SEQUENCE [LARGE SCALE GENOMIC DNA]</scope>
    <source>
        <strain evidence="2 3">DSM 17364</strain>
    </source>
</reference>
<evidence type="ECO:0008006" key="4">
    <source>
        <dbReference type="Google" id="ProtNLM"/>
    </source>
</evidence>
<sequence>MSGIQAAQAAQADWERAVALATGGKVFSTHGCDWAWQPTRSRLVLLFPEQADDAGIRPGLAEGTRLGARRVDALLNAAAGDAGLRTAGFRDAAQIVWFVGRPSYTALRGRPTAWEGRVRVTADVPEAGGAEAAELETARAWRRPPGHHNGRRHPAADRRIEHAVARAGDGSISGRGFAQFSADGAVSLHGLAVAATARRQGVGSQLVAGLLGAMTAPLVPAADSSEAERPTPSVLAAAAPASSEFFAACGLEHLGRGRHLRLSA</sequence>
<dbReference type="InterPro" id="IPR016181">
    <property type="entry name" value="Acyl_CoA_acyltransferase"/>
</dbReference>
<dbReference type="OrthoDB" id="4924957at2"/>
<accession>A0A4Q8ABF8</accession>
<organism evidence="2 3">
    <name type="scientific">Zhihengliuella halotolerans</name>
    <dbReference type="NCBI Taxonomy" id="370736"/>
    <lineage>
        <taxon>Bacteria</taxon>
        <taxon>Bacillati</taxon>
        <taxon>Actinomycetota</taxon>
        <taxon>Actinomycetes</taxon>
        <taxon>Micrococcales</taxon>
        <taxon>Micrococcaceae</taxon>
        <taxon>Zhihengliuella</taxon>
    </lineage>
</organism>
<protein>
    <recommendedName>
        <fullName evidence="4">Acetyltransferase (GNAT) family protein</fullName>
    </recommendedName>
</protein>
<proteinExistence type="predicted"/>
<dbReference type="Proteomes" id="UP000292685">
    <property type="component" value="Unassembled WGS sequence"/>
</dbReference>
<evidence type="ECO:0000313" key="2">
    <source>
        <dbReference type="EMBL" id="RZU61497.1"/>
    </source>
</evidence>